<dbReference type="Gene3D" id="3.40.50.1820">
    <property type="entry name" value="alpha/beta hydrolase"/>
    <property type="match status" value="1"/>
</dbReference>
<proteinExistence type="predicted"/>
<protein>
    <submittedName>
        <fullName evidence="2">Peroxidase</fullName>
    </submittedName>
</protein>
<dbReference type="PANTHER" id="PTHR43194:SF2">
    <property type="entry name" value="PEROXISOMAL MEMBRANE PROTEIN LPX1"/>
    <property type="match status" value="1"/>
</dbReference>
<keyword evidence="3" id="KW-1185">Reference proteome</keyword>
<dbReference type="Pfam" id="PF00561">
    <property type="entry name" value="Abhydrolase_1"/>
    <property type="match status" value="1"/>
</dbReference>
<dbReference type="OrthoDB" id="5338718at2"/>
<evidence type="ECO:0000259" key="1">
    <source>
        <dbReference type="Pfam" id="PF00561"/>
    </source>
</evidence>
<reference evidence="2 3" key="1">
    <citation type="submission" date="2019-11" db="EMBL/GenBank/DDBJ databases">
        <title>Comparative genomics of hydrocarbon-degrading Desulfosarcina strains.</title>
        <authorList>
            <person name="Watanabe M."/>
            <person name="Kojima H."/>
            <person name="Fukui M."/>
        </authorList>
    </citation>
    <scope>NUCLEOTIDE SEQUENCE [LARGE SCALE GENOMIC DNA]</scope>
    <source>
        <strain evidence="2 3">PP31</strain>
    </source>
</reference>
<sequence>MTVKFNVCEGLKLAADVKGAWTGHPVLLLHGGGQTRNAWKGTGRVLAYEGFFSVAVDLRGHGESDWSPEANYTLDAYAADIAAIVRALGRKVAIVGASLGGLASLHTIGKSPDLECSALVLVDVAPKTRATGRHRIKEFMRANPGGFASVAEAADSVSQYLPHRPRPSDLSGLTKNLRLKKDGRYYWHWDPRLFDGGLTDSINEAREGLELSAATTSVPLLLVRGTNSEIVSEEDAAAFRSVAPQAEYVEVPSAHHMVAGDNNDIFSRIVVQFLNQHIDRI</sequence>
<feature type="domain" description="AB hydrolase-1" evidence="1">
    <location>
        <begin position="25"/>
        <end position="258"/>
    </location>
</feature>
<dbReference type="RefSeq" id="WP_155306598.1">
    <property type="nucleotide sequence ID" value="NZ_AP021875.1"/>
</dbReference>
<gene>
    <name evidence="2" type="ORF">DSCW_53280</name>
</gene>
<dbReference type="KEGG" id="dwd:DSCW_53280"/>
<evidence type="ECO:0000313" key="2">
    <source>
        <dbReference type="EMBL" id="BBO77911.1"/>
    </source>
</evidence>
<dbReference type="GO" id="GO:0004601">
    <property type="term" value="F:peroxidase activity"/>
    <property type="evidence" value="ECO:0007669"/>
    <property type="project" value="UniProtKB-KW"/>
</dbReference>
<dbReference type="InterPro" id="IPR000073">
    <property type="entry name" value="AB_hydrolase_1"/>
</dbReference>
<dbReference type="Proteomes" id="UP000427769">
    <property type="component" value="Chromosome"/>
</dbReference>
<dbReference type="SUPFAM" id="SSF53474">
    <property type="entry name" value="alpha/beta-Hydrolases"/>
    <property type="match status" value="1"/>
</dbReference>
<dbReference type="AlphaFoldDB" id="A0A5K7ZDV3"/>
<keyword evidence="2" id="KW-0560">Oxidoreductase</keyword>
<organism evidence="2 3">
    <name type="scientific">Desulfosarcina widdelii</name>
    <dbReference type="NCBI Taxonomy" id="947919"/>
    <lineage>
        <taxon>Bacteria</taxon>
        <taxon>Pseudomonadati</taxon>
        <taxon>Thermodesulfobacteriota</taxon>
        <taxon>Desulfobacteria</taxon>
        <taxon>Desulfobacterales</taxon>
        <taxon>Desulfosarcinaceae</taxon>
        <taxon>Desulfosarcina</taxon>
    </lineage>
</organism>
<dbReference type="InterPro" id="IPR029058">
    <property type="entry name" value="AB_hydrolase_fold"/>
</dbReference>
<keyword evidence="2" id="KW-0575">Peroxidase</keyword>
<name>A0A5K7ZDV3_9BACT</name>
<dbReference type="InterPro" id="IPR050228">
    <property type="entry name" value="Carboxylesterase_BioH"/>
</dbReference>
<accession>A0A5K7ZDV3</accession>
<dbReference type="PANTHER" id="PTHR43194">
    <property type="entry name" value="HYDROLASE ALPHA/BETA FOLD FAMILY"/>
    <property type="match status" value="1"/>
</dbReference>
<dbReference type="EMBL" id="AP021875">
    <property type="protein sequence ID" value="BBO77911.1"/>
    <property type="molecule type" value="Genomic_DNA"/>
</dbReference>
<evidence type="ECO:0000313" key="3">
    <source>
        <dbReference type="Proteomes" id="UP000427769"/>
    </source>
</evidence>